<evidence type="ECO:0000313" key="2">
    <source>
        <dbReference type="EMBL" id="RKQ14489.1"/>
    </source>
</evidence>
<protein>
    <recommendedName>
        <fullName evidence="4">YuiB family protein</fullName>
    </recommendedName>
</protein>
<keyword evidence="3" id="KW-1185">Reference proteome</keyword>
<organism evidence="2 3">
    <name type="scientific">Oceanobacillus bengalensis</name>
    <dbReference type="NCBI Taxonomy" id="1435466"/>
    <lineage>
        <taxon>Bacteria</taxon>
        <taxon>Bacillati</taxon>
        <taxon>Bacillota</taxon>
        <taxon>Bacilli</taxon>
        <taxon>Bacillales</taxon>
        <taxon>Bacillaceae</taxon>
        <taxon>Oceanobacillus</taxon>
    </lineage>
</organism>
<accession>A0A494YWC3</accession>
<keyword evidence="1" id="KW-0812">Transmembrane</keyword>
<feature type="transmembrane region" description="Helical" evidence="1">
    <location>
        <begin position="73"/>
        <end position="95"/>
    </location>
</feature>
<keyword evidence="1" id="KW-1133">Transmembrane helix</keyword>
<dbReference type="EMBL" id="RBZO01000020">
    <property type="protein sequence ID" value="RKQ14489.1"/>
    <property type="molecule type" value="Genomic_DNA"/>
</dbReference>
<sequence>MIQLTVSIILYFVIFFGVAFIVNMLIKKTWLMSVLYPFIIVLIIDKQSIWEYFTNPGKAFSSLGEIITNLTGYDIAIFLAGFIGTIASGFVMKLLRKSGYSMF</sequence>
<comment type="caution">
    <text evidence="2">The sequence shown here is derived from an EMBL/GenBank/DDBJ whole genome shotgun (WGS) entry which is preliminary data.</text>
</comment>
<dbReference type="Proteomes" id="UP000281813">
    <property type="component" value="Unassembled WGS sequence"/>
</dbReference>
<dbReference type="RefSeq" id="WP_121132372.1">
    <property type="nucleotide sequence ID" value="NZ_JBHUFK010000038.1"/>
</dbReference>
<proteinExistence type="predicted"/>
<reference evidence="2 3" key="1">
    <citation type="journal article" date="2015" name="Antonie Van Leeuwenhoek">
        <title>Oceanobacillus bengalensis sp. nov., a bacterium isolated from seawater of the Bay of Bengal.</title>
        <authorList>
            <person name="Yongchang O."/>
            <person name="Xiang W."/>
            <person name="Wang G."/>
        </authorList>
    </citation>
    <scope>NUCLEOTIDE SEQUENCE [LARGE SCALE GENOMIC DNA]</scope>
    <source>
        <strain evidence="2 3">MCCC 1K00260</strain>
    </source>
</reference>
<keyword evidence="1" id="KW-0472">Membrane</keyword>
<dbReference type="AlphaFoldDB" id="A0A494YWC3"/>
<feature type="transmembrane region" description="Helical" evidence="1">
    <location>
        <begin position="6"/>
        <end position="26"/>
    </location>
</feature>
<dbReference type="Pfam" id="PF14068">
    <property type="entry name" value="YuiB"/>
    <property type="match status" value="1"/>
</dbReference>
<dbReference type="InterPro" id="IPR025917">
    <property type="entry name" value="YuiB"/>
</dbReference>
<evidence type="ECO:0008006" key="4">
    <source>
        <dbReference type="Google" id="ProtNLM"/>
    </source>
</evidence>
<dbReference type="OrthoDB" id="2382309at2"/>
<name>A0A494YWC3_9BACI</name>
<gene>
    <name evidence="2" type="ORF">D8M05_12700</name>
</gene>
<evidence type="ECO:0000256" key="1">
    <source>
        <dbReference type="SAM" id="Phobius"/>
    </source>
</evidence>
<feature type="transmembrane region" description="Helical" evidence="1">
    <location>
        <begin position="33"/>
        <end position="53"/>
    </location>
</feature>
<evidence type="ECO:0000313" key="3">
    <source>
        <dbReference type="Proteomes" id="UP000281813"/>
    </source>
</evidence>